<name>A0A3B0VYV5_9ZZZZ</name>
<dbReference type="GO" id="GO:0016491">
    <property type="term" value="F:oxidoreductase activity"/>
    <property type="evidence" value="ECO:0007669"/>
    <property type="project" value="UniProtKB-KW"/>
</dbReference>
<dbReference type="CDD" id="cd19097">
    <property type="entry name" value="AKR_unchar"/>
    <property type="match status" value="1"/>
</dbReference>
<keyword evidence="1" id="KW-0560">Oxidoreductase</keyword>
<dbReference type="EMBL" id="UOFC01000233">
    <property type="protein sequence ID" value="VAW48818.1"/>
    <property type="molecule type" value="Genomic_DNA"/>
</dbReference>
<gene>
    <name evidence="3" type="ORF">MNBD_GAMMA03-472</name>
</gene>
<dbReference type="PANTHER" id="PTHR43364">
    <property type="entry name" value="NADH-SPECIFIC METHYLGLYOXAL REDUCTASE-RELATED"/>
    <property type="match status" value="1"/>
</dbReference>
<dbReference type="InterPro" id="IPR023210">
    <property type="entry name" value="NADP_OxRdtase_dom"/>
</dbReference>
<sequence>MNLERLSPFVLGTAQFGSCYGIANKEGKLSQQAVTSIVKASWEQGIDRFDTAQGYGDSEVFLGRALKDLDISKKVKVISKIAPTLDHLNAKEVISSVEGSLRNLGVSKLYALLIHDESSLLLWDKGLKEILSDLVRSGKVEKIGISVYSPEKALQALNISEISVLQIPTNVLDKRFVKVNIFQIAQNINKEVYIRSIFLQGLLLMDIENIPEKMNFAKSILQEFKRFCQENNVSRQQLAIGYLRSHMPQAFLLFGAERVEQVQNNAKVLNLDILPDLYKEVERKFDHIDEKILNPLLWG</sequence>
<dbReference type="InterPro" id="IPR050523">
    <property type="entry name" value="AKR_Detox_Biosynth"/>
</dbReference>
<evidence type="ECO:0000259" key="2">
    <source>
        <dbReference type="Pfam" id="PF00248"/>
    </source>
</evidence>
<organism evidence="3">
    <name type="scientific">hydrothermal vent metagenome</name>
    <dbReference type="NCBI Taxonomy" id="652676"/>
    <lineage>
        <taxon>unclassified sequences</taxon>
        <taxon>metagenomes</taxon>
        <taxon>ecological metagenomes</taxon>
    </lineage>
</organism>
<evidence type="ECO:0000313" key="3">
    <source>
        <dbReference type="EMBL" id="VAW48818.1"/>
    </source>
</evidence>
<dbReference type="GO" id="GO:0005829">
    <property type="term" value="C:cytosol"/>
    <property type="evidence" value="ECO:0007669"/>
    <property type="project" value="TreeGrafter"/>
</dbReference>
<dbReference type="PANTHER" id="PTHR43364:SF4">
    <property type="entry name" value="NAD(P)-LINKED OXIDOREDUCTASE SUPERFAMILY PROTEIN"/>
    <property type="match status" value="1"/>
</dbReference>
<dbReference type="InterPro" id="IPR036812">
    <property type="entry name" value="NAD(P)_OxRdtase_dom_sf"/>
</dbReference>
<reference evidence="3" key="1">
    <citation type="submission" date="2018-06" db="EMBL/GenBank/DDBJ databases">
        <authorList>
            <person name="Zhirakovskaya E."/>
        </authorList>
    </citation>
    <scope>NUCLEOTIDE SEQUENCE</scope>
</reference>
<dbReference type="Pfam" id="PF00248">
    <property type="entry name" value="Aldo_ket_red"/>
    <property type="match status" value="1"/>
</dbReference>
<protein>
    <recommendedName>
        <fullName evidence="2">NADP-dependent oxidoreductase domain-containing protein</fullName>
    </recommendedName>
</protein>
<dbReference type="AlphaFoldDB" id="A0A3B0VYV5"/>
<evidence type="ECO:0000256" key="1">
    <source>
        <dbReference type="ARBA" id="ARBA00023002"/>
    </source>
</evidence>
<feature type="domain" description="NADP-dependent oxidoreductase" evidence="2">
    <location>
        <begin position="10"/>
        <end position="282"/>
    </location>
</feature>
<accession>A0A3B0VYV5</accession>
<dbReference type="SUPFAM" id="SSF51430">
    <property type="entry name" value="NAD(P)-linked oxidoreductase"/>
    <property type="match status" value="1"/>
</dbReference>
<dbReference type="Gene3D" id="3.20.20.100">
    <property type="entry name" value="NADP-dependent oxidoreductase domain"/>
    <property type="match status" value="1"/>
</dbReference>
<proteinExistence type="predicted"/>